<gene>
    <name evidence="2" type="ORF">J5N97_004937</name>
</gene>
<protein>
    <submittedName>
        <fullName evidence="2">Uncharacterized protein</fullName>
    </submittedName>
</protein>
<reference evidence="2" key="2">
    <citation type="journal article" date="2022" name="Hortic Res">
        <title>The genome of Dioscorea zingiberensis sheds light on the biosynthesis, origin and evolution of the medicinally important diosgenin saponins.</title>
        <authorList>
            <person name="Li Y."/>
            <person name="Tan C."/>
            <person name="Li Z."/>
            <person name="Guo J."/>
            <person name="Li S."/>
            <person name="Chen X."/>
            <person name="Wang C."/>
            <person name="Dai X."/>
            <person name="Yang H."/>
            <person name="Song W."/>
            <person name="Hou L."/>
            <person name="Xu J."/>
            <person name="Tong Z."/>
            <person name="Xu A."/>
            <person name="Yuan X."/>
            <person name="Wang W."/>
            <person name="Yang Q."/>
            <person name="Chen L."/>
            <person name="Sun Z."/>
            <person name="Wang K."/>
            <person name="Pan B."/>
            <person name="Chen J."/>
            <person name="Bao Y."/>
            <person name="Liu F."/>
            <person name="Qi X."/>
            <person name="Gang D.R."/>
            <person name="Wen J."/>
            <person name="Li J."/>
        </authorList>
    </citation>
    <scope>NUCLEOTIDE SEQUENCE</scope>
    <source>
        <strain evidence="2">Dzin_1.0</strain>
    </source>
</reference>
<feature type="coiled-coil region" evidence="1">
    <location>
        <begin position="120"/>
        <end position="231"/>
    </location>
</feature>
<reference evidence="2" key="1">
    <citation type="submission" date="2021-03" db="EMBL/GenBank/DDBJ databases">
        <authorList>
            <person name="Li Z."/>
            <person name="Yang C."/>
        </authorList>
    </citation>
    <scope>NUCLEOTIDE SEQUENCE</scope>
    <source>
        <strain evidence="2">Dzin_1.0</strain>
        <tissue evidence="2">Leaf</tissue>
    </source>
</reference>
<dbReference type="EMBL" id="JAGGNH010000001">
    <property type="protein sequence ID" value="KAJ0986581.1"/>
    <property type="molecule type" value="Genomic_DNA"/>
</dbReference>
<dbReference type="OrthoDB" id="2019763at2759"/>
<organism evidence="2 3">
    <name type="scientific">Dioscorea zingiberensis</name>
    <dbReference type="NCBI Taxonomy" id="325984"/>
    <lineage>
        <taxon>Eukaryota</taxon>
        <taxon>Viridiplantae</taxon>
        <taxon>Streptophyta</taxon>
        <taxon>Embryophyta</taxon>
        <taxon>Tracheophyta</taxon>
        <taxon>Spermatophyta</taxon>
        <taxon>Magnoliopsida</taxon>
        <taxon>Liliopsida</taxon>
        <taxon>Dioscoreales</taxon>
        <taxon>Dioscoreaceae</taxon>
        <taxon>Dioscorea</taxon>
    </lineage>
</organism>
<evidence type="ECO:0000256" key="1">
    <source>
        <dbReference type="SAM" id="Coils"/>
    </source>
</evidence>
<accession>A0A9D5HSA9</accession>
<keyword evidence="3" id="KW-1185">Reference proteome</keyword>
<name>A0A9D5HSA9_9LILI</name>
<comment type="caution">
    <text evidence="2">The sequence shown here is derived from an EMBL/GenBank/DDBJ whole genome shotgun (WGS) entry which is preliminary data.</text>
</comment>
<keyword evidence="1" id="KW-0175">Coiled coil</keyword>
<evidence type="ECO:0000313" key="2">
    <source>
        <dbReference type="EMBL" id="KAJ0986581.1"/>
    </source>
</evidence>
<dbReference type="AlphaFoldDB" id="A0A9D5HSA9"/>
<sequence>MVFSAVLRPILSFKSHAPLNFSIKSNFSQHCCLTHTQKHGFFVLPKVQKSRNHPLEINSVLSKLNSNINHGEDEVTDPAAASLKRLFTNIQKLEEKMIEDSIPMKDIESNTNLEILESDLQMALAALMKKDQDLQDAEKRILLDHAKLNRTKQDLEIQEREIISALSNQRKMEEDLKKANNDLASQSKQIEDLKFLVEEQEKKIATSRSALLQKEDDLDKLRNELLNKMKRLKS</sequence>
<dbReference type="Proteomes" id="UP001085076">
    <property type="component" value="Miscellaneous, Linkage group lg01"/>
</dbReference>
<proteinExistence type="predicted"/>
<evidence type="ECO:0000313" key="3">
    <source>
        <dbReference type="Proteomes" id="UP001085076"/>
    </source>
</evidence>